<name>A0AC34FZJ9_9BILA</name>
<evidence type="ECO:0000313" key="2">
    <source>
        <dbReference type="WBParaSite" id="ES5_v2.g22831.t1"/>
    </source>
</evidence>
<accession>A0AC34FZJ9</accession>
<dbReference type="Proteomes" id="UP000887579">
    <property type="component" value="Unplaced"/>
</dbReference>
<dbReference type="WBParaSite" id="ES5_v2.g22831.t1">
    <property type="protein sequence ID" value="ES5_v2.g22831.t1"/>
    <property type="gene ID" value="ES5_v2.g22831"/>
</dbReference>
<proteinExistence type="predicted"/>
<protein>
    <submittedName>
        <fullName evidence="2">Uncharacterized protein</fullName>
    </submittedName>
</protein>
<evidence type="ECO:0000313" key="1">
    <source>
        <dbReference type="Proteomes" id="UP000887579"/>
    </source>
</evidence>
<sequence>MKQANGLEQVKEMFERRKANDQNDIPKKDLLNNSTLSLHIVAYENSADISADAYNEEKDGSKMDSSKSKKARQIITGSTSLVQNAFEFPGQQENDKVAQPEMMHGTALF</sequence>
<reference evidence="2" key="1">
    <citation type="submission" date="2022-11" db="UniProtKB">
        <authorList>
            <consortium name="WormBaseParasite"/>
        </authorList>
    </citation>
    <scope>IDENTIFICATION</scope>
</reference>
<organism evidence="1 2">
    <name type="scientific">Panagrolaimus sp. ES5</name>
    <dbReference type="NCBI Taxonomy" id="591445"/>
    <lineage>
        <taxon>Eukaryota</taxon>
        <taxon>Metazoa</taxon>
        <taxon>Ecdysozoa</taxon>
        <taxon>Nematoda</taxon>
        <taxon>Chromadorea</taxon>
        <taxon>Rhabditida</taxon>
        <taxon>Tylenchina</taxon>
        <taxon>Panagrolaimomorpha</taxon>
        <taxon>Panagrolaimoidea</taxon>
        <taxon>Panagrolaimidae</taxon>
        <taxon>Panagrolaimus</taxon>
    </lineage>
</organism>